<sequence length="232" mass="25768">MPDSTLYPNISSNPDRTTRSDTRPLLSLAGRRLCEIRPGSAIQEAVVRFIQSRFLEAYGARPSLRVPQLLALLNRQDNVSAAVGVRDARVERLFLEDYLENPIEEALPDDASIDRAGVFEIAHLAGVEPGISRFLFPMLTVWLTEHRARWIAFTGTAQLRNSFDRLGIETHVVGPAKAERLPDRGIGWGRYYEHGPMVMVANVPSGYAALTRVGLLDHIQSLEDGGCYELTA</sequence>
<keyword evidence="3" id="KW-1185">Reference proteome</keyword>
<evidence type="ECO:0000313" key="2">
    <source>
        <dbReference type="EMBL" id="ENO14985.1"/>
    </source>
</evidence>
<organism evidence="2 3">
    <name type="scientific">Marinobacter nanhaiticus D15-8W</name>
    <dbReference type="NCBI Taxonomy" id="626887"/>
    <lineage>
        <taxon>Bacteria</taxon>
        <taxon>Pseudomonadati</taxon>
        <taxon>Pseudomonadota</taxon>
        <taxon>Gammaproteobacteria</taxon>
        <taxon>Pseudomonadales</taxon>
        <taxon>Marinobacteraceae</taxon>
        <taxon>Marinobacter</taxon>
    </lineage>
</organism>
<dbReference type="InterPro" id="IPR022050">
    <property type="entry name" value="T_hemolysin"/>
</dbReference>
<dbReference type="Pfam" id="PF12261">
    <property type="entry name" value="T_hemolysin"/>
    <property type="match status" value="1"/>
</dbReference>
<evidence type="ECO:0008006" key="4">
    <source>
        <dbReference type="Google" id="ProtNLM"/>
    </source>
</evidence>
<protein>
    <recommendedName>
        <fullName evidence="4">Thermostable hemolysin</fullName>
    </recommendedName>
</protein>
<dbReference type="Proteomes" id="UP000013165">
    <property type="component" value="Unassembled WGS sequence"/>
</dbReference>
<accession>N6VXJ3</accession>
<feature type="region of interest" description="Disordered" evidence="1">
    <location>
        <begin position="1"/>
        <end position="22"/>
    </location>
</feature>
<dbReference type="AlphaFoldDB" id="N6VXJ3"/>
<dbReference type="PATRIC" id="fig|626887.3.peg.1296"/>
<dbReference type="OrthoDB" id="7432757at2"/>
<evidence type="ECO:0000256" key="1">
    <source>
        <dbReference type="SAM" id="MobiDB-lite"/>
    </source>
</evidence>
<evidence type="ECO:0000313" key="3">
    <source>
        <dbReference type="Proteomes" id="UP000013165"/>
    </source>
</evidence>
<dbReference type="STRING" id="626887.J057_06531"/>
<dbReference type="RefSeq" id="WP_004579282.1">
    <property type="nucleotide sequence ID" value="NZ_AP028878.1"/>
</dbReference>
<dbReference type="HOGENOM" id="CLU_092721_3_1_6"/>
<comment type="caution">
    <text evidence="2">The sequence shown here is derived from an EMBL/GenBank/DDBJ whole genome shotgun (WGS) entry which is preliminary data.</text>
</comment>
<name>N6VXJ3_9GAMM</name>
<feature type="compositionally biased region" description="Polar residues" evidence="1">
    <location>
        <begin position="1"/>
        <end position="15"/>
    </location>
</feature>
<proteinExistence type="predicted"/>
<gene>
    <name evidence="2" type="ORF">J057_06531</name>
</gene>
<dbReference type="EMBL" id="APLQ01000011">
    <property type="protein sequence ID" value="ENO14985.1"/>
    <property type="molecule type" value="Genomic_DNA"/>
</dbReference>
<dbReference type="eggNOG" id="ENOG5032S9B">
    <property type="taxonomic scope" value="Bacteria"/>
</dbReference>
<reference evidence="2 3" key="1">
    <citation type="journal article" date="2013" name="Genome Announc.">
        <title>Genome Sequence of the Polycyclic Aromatic Hydrocarbon-Degrading Bacterium Strain Marinobacter nanhaiticus D15-8WT.</title>
        <authorList>
            <person name="Cui Z."/>
            <person name="Gao W."/>
            <person name="Li Q."/>
            <person name="Xu G."/>
            <person name="Zheng L."/>
        </authorList>
    </citation>
    <scope>NUCLEOTIDE SEQUENCE [LARGE SCALE GENOMIC DNA]</scope>
    <source>
        <strain evidence="2 3">D15-8W</strain>
    </source>
</reference>